<organism evidence="3 4">
    <name type="scientific">Sinomonas humi</name>
    <dbReference type="NCBI Taxonomy" id="1338436"/>
    <lineage>
        <taxon>Bacteria</taxon>
        <taxon>Bacillati</taxon>
        <taxon>Actinomycetota</taxon>
        <taxon>Actinomycetes</taxon>
        <taxon>Micrococcales</taxon>
        <taxon>Micrococcaceae</taxon>
        <taxon>Sinomonas</taxon>
    </lineage>
</organism>
<dbReference type="GO" id="GO:0000150">
    <property type="term" value="F:DNA strand exchange activity"/>
    <property type="evidence" value="ECO:0007669"/>
    <property type="project" value="InterPro"/>
</dbReference>
<dbReference type="EMBL" id="JTDL01000146">
    <property type="protein sequence ID" value="KHL00969.1"/>
    <property type="molecule type" value="Genomic_DNA"/>
</dbReference>
<feature type="domain" description="Resolvase/invertase-type recombinase catalytic" evidence="1">
    <location>
        <begin position="1"/>
        <end position="127"/>
    </location>
</feature>
<dbReference type="InterPro" id="IPR036162">
    <property type="entry name" value="Resolvase-like_N_sf"/>
</dbReference>
<dbReference type="Gene3D" id="3.90.1750.20">
    <property type="entry name" value="Putative Large Serine Recombinase, Chain B, Domain 2"/>
    <property type="match status" value="1"/>
</dbReference>
<dbReference type="PANTHER" id="PTHR30461">
    <property type="entry name" value="DNA-INVERTASE FROM LAMBDOID PROPHAGE"/>
    <property type="match status" value="1"/>
</dbReference>
<evidence type="ECO:0000313" key="4">
    <source>
        <dbReference type="Proteomes" id="UP000030982"/>
    </source>
</evidence>
<comment type="caution">
    <text evidence="3">The sequence shown here is derived from an EMBL/GenBank/DDBJ whole genome shotgun (WGS) entry which is preliminary data.</text>
</comment>
<dbReference type="InterPro" id="IPR038109">
    <property type="entry name" value="DNA_bind_recomb_sf"/>
</dbReference>
<gene>
    <name evidence="3" type="ORF">LK10_18260</name>
</gene>
<sequence>MEDCRKLAAERGWTVGEEYVDNDLSAFKGKARPEYQRMLADLASGHRDGVLIYNLDRLTRMPMELEQFVQLCERAGVSQVATVTADIDMGNDDGLFMARLLAAFAAKESARKSARIRRKALQLAEQGKPHGGPLRPFGFEEDKVAVRAEEAEVIRTLVARFLAGESARSLCTWLNEEGITTVAGGPWMTTTLRQVLRSGRIAGLREHKGEIVGDAVWEAIVTPEQRQQVLNRMEAKRVSGTRSPRRYLLSGLLRCGKCGNRLFSSLRVDTRRYVCHSGPDHGGCGRLTIVAGPVEEWISAAVLHRLDTPELADALAGRRAADERQAELWAALEADKDLLQEFALMASSRAISTAEWKTAREPVEARIRRAEQQLAHLSGTSQLEGLVGAGRELRERWDGLNLERQAAIVKAVLDYATVGPGTRGARSLDPSRLVPTWRL</sequence>
<feature type="domain" description="Recombinase" evidence="2">
    <location>
        <begin position="136"/>
        <end position="239"/>
    </location>
</feature>
<dbReference type="SMART" id="SM00857">
    <property type="entry name" value="Resolvase"/>
    <property type="match status" value="1"/>
</dbReference>
<dbReference type="PANTHER" id="PTHR30461:SF23">
    <property type="entry name" value="DNA RECOMBINASE-RELATED"/>
    <property type="match status" value="1"/>
</dbReference>
<dbReference type="Pfam" id="PF00239">
    <property type="entry name" value="Resolvase"/>
    <property type="match status" value="1"/>
</dbReference>
<dbReference type="Pfam" id="PF07508">
    <property type="entry name" value="Recombinase"/>
    <property type="match status" value="1"/>
</dbReference>
<dbReference type="InterPro" id="IPR025827">
    <property type="entry name" value="Zn_ribbon_recom_dom"/>
</dbReference>
<dbReference type="InterPro" id="IPR050639">
    <property type="entry name" value="SSR_resolvase"/>
</dbReference>
<dbReference type="Proteomes" id="UP000030982">
    <property type="component" value="Unassembled WGS sequence"/>
</dbReference>
<dbReference type="CDD" id="cd00338">
    <property type="entry name" value="Ser_Recombinase"/>
    <property type="match status" value="1"/>
</dbReference>
<dbReference type="Pfam" id="PF13408">
    <property type="entry name" value="Zn_ribbon_recom"/>
    <property type="match status" value="1"/>
</dbReference>
<protein>
    <submittedName>
        <fullName evidence="3">Serine recombinase</fullName>
    </submittedName>
</protein>
<dbReference type="GO" id="GO:0003677">
    <property type="term" value="F:DNA binding"/>
    <property type="evidence" value="ECO:0007669"/>
    <property type="project" value="InterPro"/>
</dbReference>
<dbReference type="PROSITE" id="PS51736">
    <property type="entry name" value="RECOMBINASES_3"/>
    <property type="match status" value="1"/>
</dbReference>
<evidence type="ECO:0000259" key="1">
    <source>
        <dbReference type="PROSITE" id="PS51736"/>
    </source>
</evidence>
<dbReference type="InterPro" id="IPR006119">
    <property type="entry name" value="Resolv_N"/>
</dbReference>
<reference evidence="3 4" key="1">
    <citation type="submission" date="2014-09" db="EMBL/GenBank/DDBJ databases">
        <title>Genome sequence of Sinomonas sp. MUSC 117.</title>
        <authorList>
            <person name="Lee L.-H."/>
        </authorList>
    </citation>
    <scope>NUCLEOTIDE SEQUENCE [LARGE SCALE GENOMIC DNA]</scope>
    <source>
        <strain evidence="3 4">MUSC 117</strain>
    </source>
</reference>
<dbReference type="SUPFAM" id="SSF53041">
    <property type="entry name" value="Resolvase-like"/>
    <property type="match status" value="1"/>
</dbReference>
<proteinExistence type="predicted"/>
<dbReference type="InterPro" id="IPR011109">
    <property type="entry name" value="DNA_bind_recombinase_dom"/>
</dbReference>
<name>A0A0B2AGD6_9MICC</name>
<dbReference type="AlphaFoldDB" id="A0A0B2AGD6"/>
<accession>A0A0B2AGD6</accession>
<dbReference type="Gene3D" id="3.40.50.1390">
    <property type="entry name" value="Resolvase, N-terminal catalytic domain"/>
    <property type="match status" value="1"/>
</dbReference>
<evidence type="ECO:0000259" key="2">
    <source>
        <dbReference type="PROSITE" id="PS51737"/>
    </source>
</evidence>
<keyword evidence="4" id="KW-1185">Reference proteome</keyword>
<evidence type="ECO:0000313" key="3">
    <source>
        <dbReference type="EMBL" id="KHL00969.1"/>
    </source>
</evidence>
<dbReference type="PROSITE" id="PS51737">
    <property type="entry name" value="RECOMBINASE_DNA_BIND"/>
    <property type="match status" value="1"/>
</dbReference>